<keyword evidence="2" id="KW-1185">Reference proteome</keyword>
<proteinExistence type="predicted"/>
<accession>A0ABT9MEV4</accession>
<comment type="caution">
    <text evidence="1">The sequence shown here is derived from an EMBL/GenBank/DDBJ whole genome shotgun (WGS) entry which is preliminary data.</text>
</comment>
<dbReference type="Proteomes" id="UP001232163">
    <property type="component" value="Unassembled WGS sequence"/>
</dbReference>
<gene>
    <name evidence="1" type="ORF">QO006_002568</name>
</gene>
<dbReference type="RefSeq" id="WP_307466673.1">
    <property type="nucleotide sequence ID" value="NZ_JAURUR010000009.1"/>
</dbReference>
<organism evidence="1 2">
    <name type="scientific">Deinococcus enclensis</name>
    <dbReference type="NCBI Taxonomy" id="1049582"/>
    <lineage>
        <taxon>Bacteria</taxon>
        <taxon>Thermotogati</taxon>
        <taxon>Deinococcota</taxon>
        <taxon>Deinococci</taxon>
        <taxon>Deinococcales</taxon>
        <taxon>Deinococcaceae</taxon>
        <taxon>Deinococcus</taxon>
    </lineage>
</organism>
<reference evidence="1 2" key="1">
    <citation type="submission" date="2023-07" db="EMBL/GenBank/DDBJ databases">
        <title>Genomic Encyclopedia of Type Strains, Phase IV (KMG-IV): sequencing the most valuable type-strain genomes for metagenomic binning, comparative biology and taxonomic classification.</title>
        <authorList>
            <person name="Goeker M."/>
        </authorList>
    </citation>
    <scope>NUCLEOTIDE SEQUENCE [LARGE SCALE GENOMIC DNA]</scope>
    <source>
        <strain evidence="1 2">NIO-1023</strain>
    </source>
</reference>
<name>A0ABT9MEV4_9DEIO</name>
<evidence type="ECO:0000313" key="1">
    <source>
        <dbReference type="EMBL" id="MDP9765120.1"/>
    </source>
</evidence>
<evidence type="ECO:0000313" key="2">
    <source>
        <dbReference type="Proteomes" id="UP001232163"/>
    </source>
</evidence>
<protein>
    <submittedName>
        <fullName evidence="1">Uncharacterized protein</fullName>
    </submittedName>
</protein>
<sequence>MATADLHARPGVHRRLLDAADWHGIRPRDLAGCVPGLTPDAIADEATLLRALQDPALLTRVAAFFAVGRAWLAGGEGPVWAPVNFPTMQELTEHVGSFGHLPKRFAGLSAEELFPLTGGVTLDLVLVDVTPGARQFLVLEEEIYWHEGSSWVSETLLMHFVSPREDEDPDGFLEAWAFLAALNVRGWVLEAKVIPSGVLREVAGGRRHPVEVDRHGAADLALPRSVPGREVALALMTADQWAALFDQIVRANAEGAQIR</sequence>
<dbReference type="EMBL" id="JAURUR010000009">
    <property type="protein sequence ID" value="MDP9765120.1"/>
    <property type="molecule type" value="Genomic_DNA"/>
</dbReference>